<protein>
    <recommendedName>
        <fullName evidence="4">Spore coat protein B</fullName>
    </recommendedName>
</protein>
<evidence type="ECO:0000313" key="3">
    <source>
        <dbReference type="Proteomes" id="UP000654670"/>
    </source>
</evidence>
<evidence type="ECO:0000256" key="1">
    <source>
        <dbReference type="SAM" id="MobiDB-lite"/>
    </source>
</evidence>
<feature type="compositionally biased region" description="Low complexity" evidence="1">
    <location>
        <begin position="182"/>
        <end position="196"/>
    </location>
</feature>
<dbReference type="Proteomes" id="UP000654670">
    <property type="component" value="Unassembled WGS sequence"/>
</dbReference>
<comment type="caution">
    <text evidence="2">The sequence shown here is derived from an EMBL/GenBank/DDBJ whole genome shotgun (WGS) entry which is preliminary data.</text>
</comment>
<gene>
    <name evidence="2" type="ORF">GCM10007968_19280</name>
</gene>
<name>A0A917S507_9BACL</name>
<evidence type="ECO:0008006" key="4">
    <source>
        <dbReference type="Google" id="ProtNLM"/>
    </source>
</evidence>
<organism evidence="2 3">
    <name type="scientific">Sporolactobacillus putidus</name>
    <dbReference type="NCBI Taxonomy" id="492735"/>
    <lineage>
        <taxon>Bacteria</taxon>
        <taxon>Bacillati</taxon>
        <taxon>Bacillota</taxon>
        <taxon>Bacilli</taxon>
        <taxon>Bacillales</taxon>
        <taxon>Sporolactobacillaceae</taxon>
        <taxon>Sporolactobacillus</taxon>
    </lineage>
</organism>
<dbReference type="AlphaFoldDB" id="A0A917S507"/>
<reference evidence="2" key="2">
    <citation type="submission" date="2020-09" db="EMBL/GenBank/DDBJ databases">
        <authorList>
            <person name="Sun Q."/>
            <person name="Ohkuma M."/>
        </authorList>
    </citation>
    <scope>NUCLEOTIDE SEQUENCE</scope>
    <source>
        <strain evidence="2">JCM 15325</strain>
    </source>
</reference>
<feature type="region of interest" description="Disordered" evidence="1">
    <location>
        <begin position="168"/>
        <end position="211"/>
    </location>
</feature>
<proteinExistence type="predicted"/>
<reference evidence="2" key="1">
    <citation type="journal article" date="2014" name="Int. J. Syst. Evol. Microbiol.">
        <title>Complete genome sequence of Corynebacterium casei LMG S-19264T (=DSM 44701T), isolated from a smear-ripened cheese.</title>
        <authorList>
            <consortium name="US DOE Joint Genome Institute (JGI-PGF)"/>
            <person name="Walter F."/>
            <person name="Albersmeier A."/>
            <person name="Kalinowski J."/>
            <person name="Ruckert C."/>
        </authorList>
    </citation>
    <scope>NUCLEOTIDE SEQUENCE</scope>
    <source>
        <strain evidence="2">JCM 15325</strain>
    </source>
</reference>
<accession>A0A917S507</accession>
<evidence type="ECO:0000313" key="2">
    <source>
        <dbReference type="EMBL" id="GGL55299.1"/>
    </source>
</evidence>
<dbReference type="EMBL" id="BMOK01000007">
    <property type="protein sequence ID" value="GGL55299.1"/>
    <property type="molecule type" value="Genomic_DNA"/>
</dbReference>
<sequence>MLNKATIDMLSDYVGSDVKINFGGPESRTGELVAVKSDYLVLNTEEEGVVYYQLSHIKGASIKVTEDDPLLFSKVSFLDKPDFEGVLEALKYKKVKVNRGGPESVKGVLNDLTSDSLVLSVNDDLLLVPVFHIKSVSRILRTRRSSDETFGQSSDQLSGQDLDMSLAADETSKAGTSATPGDSLDGSETLSSLSSDKSFKHRPLGTYFKVN</sequence>
<keyword evidence="3" id="KW-1185">Reference proteome</keyword>
<dbReference type="RefSeq" id="WP_188802898.1">
    <property type="nucleotide sequence ID" value="NZ_BMOK01000007.1"/>
</dbReference>